<dbReference type="Proteomes" id="UP000516093">
    <property type="component" value="Chromosome"/>
</dbReference>
<organism evidence="3 4">
    <name type="scientific">Hymenobacter qilianensis</name>
    <dbReference type="NCBI Taxonomy" id="1385715"/>
    <lineage>
        <taxon>Bacteria</taxon>
        <taxon>Pseudomonadati</taxon>
        <taxon>Bacteroidota</taxon>
        <taxon>Cytophagia</taxon>
        <taxon>Cytophagales</taxon>
        <taxon>Hymenobacteraceae</taxon>
        <taxon>Hymenobacter</taxon>
    </lineage>
</organism>
<dbReference type="InterPro" id="IPR007637">
    <property type="entry name" value="Restrct_endonuc_II_DpnII-like"/>
</dbReference>
<dbReference type="KEGG" id="hqi:H9L05_15785"/>
<gene>
    <name evidence="3" type="ORF">H9L05_15785</name>
</gene>
<dbReference type="GO" id="GO:0003677">
    <property type="term" value="F:DNA binding"/>
    <property type="evidence" value="ECO:0007669"/>
    <property type="project" value="InterPro"/>
</dbReference>
<evidence type="ECO:0000259" key="1">
    <source>
        <dbReference type="Pfam" id="PF04556"/>
    </source>
</evidence>
<keyword evidence="3" id="KW-0067">ATP-binding</keyword>
<sequence length="861" mass="96933">MTMDLFGSSEISDFKNSITPGIYEPNDLVDWEDIEEQIVILKPGIELLDTLCEQDSLDVKTLSNSLLSEPTILEIIKKLLAISNDIDLGNKRNLLAKPPKTKQSAIEIANILIGIGISNLIKSPHIGDLVKVSLIAADAPKRRFRITNKINNRITSIIQQCIISLNVNSRVKIADRNMMPRFAQRRVDYLLQVDGVNRIAIASVFQNNSGGRQQRDLTLTYPSLQEELNEHNINLILIADGKGISETPDKVLEKLFSGISACMTIRQAESGGLNASIEKIINEKSLQIEEKRESLETIINSTVISTLSLKAKDLPAKINDAKLSLASFRVKHPELALDLEPGGEALSWRRKQEVELVIGLKKNFDAVLALNILTLLLKGNYTPNDFVIQNNGFDAQVEITIQADSVLPSKLLSIAQQKASRDTIKEIAKQTINKYPNNLISILIIPSFSSIIDITALRKQQRVMAVNVVVLDVDSLYLMATSSSSTRDTLAKIILDQSDLTKVSPFVVNSVTPERMFFGREEEHATMLATLSTNSIALLGGRRIGKTSLMRHVESRLTESGFLAYFGDCQVVKNWSDFGKMATRQWKIKVPNEFKPHHLFDIIEQLKKGSSKRVVLLLDEVDQLLYWDQQHTDNEVTEGFFKACRAISQESLAEFVFSGERTISQKMWNPHSPHWNFSKSLFLQQLSRSASERLLIEPLRILQISIINEALFLSEAWRRTSGHPRLLQYIGDKLISSINTRSNRLNTELSVNDIIQVTENYEYAENYLATYWGQATHLEKLISLLIREETFTPTIIEHTIKEFGLSITREEISDALRMLDLYGIILADGFGYTSKLDWFSQAVDFYGGISELTTLFINNVK</sequence>
<dbReference type="GO" id="GO:0016887">
    <property type="term" value="F:ATP hydrolysis activity"/>
    <property type="evidence" value="ECO:0007669"/>
    <property type="project" value="InterPro"/>
</dbReference>
<evidence type="ECO:0000313" key="4">
    <source>
        <dbReference type="Proteomes" id="UP000516093"/>
    </source>
</evidence>
<dbReference type="Pfam" id="PF13401">
    <property type="entry name" value="AAA_22"/>
    <property type="match status" value="1"/>
</dbReference>
<keyword evidence="4" id="KW-1185">Reference proteome</keyword>
<feature type="domain" description="Restriction endonuclease type II DpnII-like" evidence="1">
    <location>
        <begin position="13"/>
        <end position="273"/>
    </location>
</feature>
<dbReference type="Pfam" id="PF04556">
    <property type="entry name" value="DpnII"/>
    <property type="match status" value="1"/>
</dbReference>
<dbReference type="InterPro" id="IPR027417">
    <property type="entry name" value="P-loop_NTPase"/>
</dbReference>
<dbReference type="InterPro" id="IPR049945">
    <property type="entry name" value="AAA_22"/>
</dbReference>
<dbReference type="Gene3D" id="3.40.50.300">
    <property type="entry name" value="P-loop containing nucleotide triphosphate hydrolases"/>
    <property type="match status" value="2"/>
</dbReference>
<name>A0A7H0GT54_9BACT</name>
<evidence type="ECO:0000313" key="3">
    <source>
        <dbReference type="EMBL" id="QNP51470.1"/>
    </source>
</evidence>
<accession>A0A7H0GT54</accession>
<dbReference type="GO" id="GO:0009036">
    <property type="term" value="F:type II site-specific deoxyribonuclease activity"/>
    <property type="evidence" value="ECO:0007669"/>
    <property type="project" value="InterPro"/>
</dbReference>
<dbReference type="PANTHER" id="PTHR34301">
    <property type="entry name" value="DNA-BINDING PROTEIN-RELATED"/>
    <property type="match status" value="1"/>
</dbReference>
<dbReference type="EMBL" id="CP060784">
    <property type="protein sequence ID" value="QNP51470.1"/>
    <property type="molecule type" value="Genomic_DNA"/>
</dbReference>
<feature type="domain" description="ORC1/DEAH AAA+ ATPase" evidence="2">
    <location>
        <begin position="534"/>
        <end position="665"/>
    </location>
</feature>
<reference evidence="3 4" key="1">
    <citation type="submission" date="2020-08" db="EMBL/GenBank/DDBJ databases">
        <title>Genome sequence of Hymenobacter qilianensis JCM 19763T.</title>
        <authorList>
            <person name="Hyun D.-W."/>
            <person name="Bae J.-W."/>
        </authorList>
    </citation>
    <scope>NUCLEOTIDE SEQUENCE [LARGE SCALE GENOMIC DNA]</scope>
    <source>
        <strain evidence="3 4">JCM 19763</strain>
    </source>
</reference>
<dbReference type="GO" id="GO:0005524">
    <property type="term" value="F:ATP binding"/>
    <property type="evidence" value="ECO:0007669"/>
    <property type="project" value="UniProtKB-KW"/>
</dbReference>
<dbReference type="SUPFAM" id="SSF52540">
    <property type="entry name" value="P-loop containing nucleoside triphosphate hydrolases"/>
    <property type="match status" value="1"/>
</dbReference>
<dbReference type="RefSeq" id="WP_187731754.1">
    <property type="nucleotide sequence ID" value="NZ_BMFN01000003.1"/>
</dbReference>
<keyword evidence="3" id="KW-0547">Nucleotide-binding</keyword>
<dbReference type="PANTHER" id="PTHR34301:SF8">
    <property type="entry name" value="ATPASE DOMAIN-CONTAINING PROTEIN"/>
    <property type="match status" value="1"/>
</dbReference>
<dbReference type="AlphaFoldDB" id="A0A7H0GT54"/>
<dbReference type="GO" id="GO:0009307">
    <property type="term" value="P:DNA restriction-modification system"/>
    <property type="evidence" value="ECO:0007669"/>
    <property type="project" value="InterPro"/>
</dbReference>
<proteinExistence type="predicted"/>
<evidence type="ECO:0000259" key="2">
    <source>
        <dbReference type="Pfam" id="PF13401"/>
    </source>
</evidence>
<protein>
    <submittedName>
        <fullName evidence="3">ATP-binding protein</fullName>
    </submittedName>
</protein>